<feature type="domain" description="VOC" evidence="1">
    <location>
        <begin position="5"/>
        <end position="125"/>
    </location>
</feature>
<organism evidence="2 3">
    <name type="scientific">Sphingorhabdus arenilitoris</name>
    <dbReference type="NCBI Taxonomy" id="1490041"/>
    <lineage>
        <taxon>Bacteria</taxon>
        <taxon>Pseudomonadati</taxon>
        <taxon>Pseudomonadota</taxon>
        <taxon>Alphaproteobacteria</taxon>
        <taxon>Sphingomonadales</taxon>
        <taxon>Sphingomonadaceae</taxon>
        <taxon>Sphingorhabdus</taxon>
    </lineage>
</organism>
<sequence length="132" mass="14939">MNSNFIEHINLTVRDPDRMAKLLTQIFGWHIRWQGPAMDNGYTVHVGTDTCYIALYTKLGRDYAVNEFDKGQPLNHVAIIVDDLTAVESKVAAAGLIPFGHDDYDPGRRFYFYDYDGIEFEVVSYALARTGG</sequence>
<evidence type="ECO:0000259" key="1">
    <source>
        <dbReference type="PROSITE" id="PS51819"/>
    </source>
</evidence>
<reference evidence="3" key="1">
    <citation type="journal article" date="2019" name="Int. J. Syst. Evol. Microbiol.">
        <title>The Global Catalogue of Microorganisms (GCM) 10K type strain sequencing project: providing services to taxonomists for standard genome sequencing and annotation.</title>
        <authorList>
            <consortium name="The Broad Institute Genomics Platform"/>
            <consortium name="The Broad Institute Genome Sequencing Center for Infectious Disease"/>
            <person name="Wu L."/>
            <person name="Ma J."/>
        </authorList>
    </citation>
    <scope>NUCLEOTIDE SEQUENCE [LARGE SCALE GENOMIC DNA]</scope>
    <source>
        <strain evidence="3">CECT 8531</strain>
    </source>
</reference>
<dbReference type="Pfam" id="PF00903">
    <property type="entry name" value="Glyoxalase"/>
    <property type="match status" value="1"/>
</dbReference>
<evidence type="ECO:0000313" key="3">
    <source>
        <dbReference type="Proteomes" id="UP001595887"/>
    </source>
</evidence>
<accession>A0ABV8RID7</accession>
<name>A0ABV8RID7_9SPHN</name>
<evidence type="ECO:0000313" key="2">
    <source>
        <dbReference type="EMBL" id="MFC4293163.1"/>
    </source>
</evidence>
<dbReference type="InterPro" id="IPR037523">
    <property type="entry name" value="VOC_core"/>
</dbReference>
<protein>
    <submittedName>
        <fullName evidence="2">VOC family protein</fullName>
    </submittedName>
</protein>
<gene>
    <name evidence="2" type="ORF">ACFOWX_12120</name>
</gene>
<dbReference type="InterPro" id="IPR004360">
    <property type="entry name" value="Glyas_Fos-R_dOase_dom"/>
</dbReference>
<dbReference type="PROSITE" id="PS51819">
    <property type="entry name" value="VOC"/>
    <property type="match status" value="1"/>
</dbReference>
<keyword evidence="3" id="KW-1185">Reference proteome</keyword>
<dbReference type="CDD" id="cd06587">
    <property type="entry name" value="VOC"/>
    <property type="match status" value="1"/>
</dbReference>
<proteinExistence type="predicted"/>
<dbReference type="EMBL" id="JBHSDH010000013">
    <property type="protein sequence ID" value="MFC4293163.1"/>
    <property type="molecule type" value="Genomic_DNA"/>
</dbReference>
<comment type="caution">
    <text evidence="2">The sequence shown here is derived from an EMBL/GenBank/DDBJ whole genome shotgun (WGS) entry which is preliminary data.</text>
</comment>
<dbReference type="Proteomes" id="UP001595887">
    <property type="component" value="Unassembled WGS sequence"/>
</dbReference>
<dbReference type="SUPFAM" id="SSF54593">
    <property type="entry name" value="Glyoxalase/Bleomycin resistance protein/Dihydroxybiphenyl dioxygenase"/>
    <property type="match status" value="1"/>
</dbReference>
<dbReference type="InterPro" id="IPR029068">
    <property type="entry name" value="Glyas_Bleomycin-R_OHBP_Dase"/>
</dbReference>
<dbReference type="RefSeq" id="WP_381424466.1">
    <property type="nucleotide sequence ID" value="NZ_JBHSDH010000013.1"/>
</dbReference>
<dbReference type="Gene3D" id="3.10.180.10">
    <property type="entry name" value="2,3-Dihydroxybiphenyl 1,2-Dioxygenase, domain 1"/>
    <property type="match status" value="1"/>
</dbReference>